<dbReference type="OrthoDB" id="6500128at2759"/>
<keyword evidence="5" id="KW-1185">Reference proteome</keyword>
<dbReference type="Pfam" id="PF00005">
    <property type="entry name" value="ABC_tran"/>
    <property type="match status" value="1"/>
</dbReference>
<keyword evidence="4" id="KW-0378">Hydrolase</keyword>
<organism evidence="4 5">
    <name type="scientific">Gymnopus androsaceus JB14</name>
    <dbReference type="NCBI Taxonomy" id="1447944"/>
    <lineage>
        <taxon>Eukaryota</taxon>
        <taxon>Fungi</taxon>
        <taxon>Dikarya</taxon>
        <taxon>Basidiomycota</taxon>
        <taxon>Agaricomycotina</taxon>
        <taxon>Agaricomycetes</taxon>
        <taxon>Agaricomycetidae</taxon>
        <taxon>Agaricales</taxon>
        <taxon>Marasmiineae</taxon>
        <taxon>Omphalotaceae</taxon>
        <taxon>Gymnopus</taxon>
    </lineage>
</organism>
<dbReference type="GO" id="GO:0015421">
    <property type="term" value="F:ABC-type oligopeptide transporter activity"/>
    <property type="evidence" value="ECO:0007669"/>
    <property type="project" value="TreeGrafter"/>
</dbReference>
<feature type="domain" description="ABC transporter" evidence="3">
    <location>
        <begin position="48"/>
        <end position="319"/>
    </location>
</feature>
<evidence type="ECO:0000259" key="3">
    <source>
        <dbReference type="PROSITE" id="PS50893"/>
    </source>
</evidence>
<evidence type="ECO:0000256" key="1">
    <source>
        <dbReference type="ARBA" id="ARBA00022741"/>
    </source>
</evidence>
<dbReference type="Proteomes" id="UP000799118">
    <property type="component" value="Unassembled WGS sequence"/>
</dbReference>
<reference evidence="4" key="1">
    <citation type="journal article" date="2019" name="Environ. Microbiol.">
        <title>Fungal ecological strategies reflected in gene transcription - a case study of two litter decomposers.</title>
        <authorList>
            <person name="Barbi F."/>
            <person name="Kohler A."/>
            <person name="Barry K."/>
            <person name="Baskaran P."/>
            <person name="Daum C."/>
            <person name="Fauchery L."/>
            <person name="Ihrmark K."/>
            <person name="Kuo A."/>
            <person name="LaButti K."/>
            <person name="Lipzen A."/>
            <person name="Morin E."/>
            <person name="Grigoriev I.V."/>
            <person name="Henrissat B."/>
            <person name="Lindahl B."/>
            <person name="Martin F."/>
        </authorList>
    </citation>
    <scope>NUCLEOTIDE SEQUENCE</scope>
    <source>
        <strain evidence="4">JB14</strain>
    </source>
</reference>
<dbReference type="SUPFAM" id="SSF52540">
    <property type="entry name" value="P-loop containing nucleoside triphosphate hydrolases"/>
    <property type="match status" value="1"/>
</dbReference>
<evidence type="ECO:0000256" key="2">
    <source>
        <dbReference type="ARBA" id="ARBA00022840"/>
    </source>
</evidence>
<sequence>MRLFDDTRQKISFFGQLFNLEKTASVIEDGNLPYPLPDNKGGGGGMHIELKNVCFTYPGAKSPKKALSNVTFTIQPGALVVIVGANGSGKTSFLKLLTRLYNPDSGTILIDGEDIRKYSMADLRQTMATLTQDHRLFPLSISENIGLGFSDKVDDEEMIRDAAAKGGAVQLIEKLDEKMKTILEPRSLQYGNHVSAGDGTLLGKELHALRKSRDVSGGERQRLVASRTFMRFNSGKIKLVAIDEPSSALDPEGELELFNNFLAAKQVNGCTMICVTHRFGHLTKHADQIICLKDGEVVEMGNHSELVALGGEYLKMYHIQARAFESDS</sequence>
<keyword evidence="2" id="KW-0067">ATP-binding</keyword>
<proteinExistence type="predicted"/>
<dbReference type="AlphaFoldDB" id="A0A6A4HRP3"/>
<name>A0A6A4HRP3_9AGAR</name>
<dbReference type="PANTHER" id="PTHR43394">
    <property type="entry name" value="ATP-DEPENDENT PERMEASE MDL1, MITOCHONDRIAL"/>
    <property type="match status" value="1"/>
</dbReference>
<protein>
    <submittedName>
        <fullName evidence="4">P-loop containing nucleoside triphosphate hydrolase protein</fullName>
    </submittedName>
</protein>
<evidence type="ECO:0000313" key="5">
    <source>
        <dbReference type="Proteomes" id="UP000799118"/>
    </source>
</evidence>
<dbReference type="GO" id="GO:0005524">
    <property type="term" value="F:ATP binding"/>
    <property type="evidence" value="ECO:0007669"/>
    <property type="project" value="UniProtKB-KW"/>
</dbReference>
<dbReference type="SMART" id="SM00382">
    <property type="entry name" value="AAA"/>
    <property type="match status" value="1"/>
</dbReference>
<dbReference type="PANTHER" id="PTHR43394:SF1">
    <property type="entry name" value="ATP-BINDING CASSETTE SUB-FAMILY B MEMBER 10, MITOCHONDRIAL"/>
    <property type="match status" value="1"/>
</dbReference>
<keyword evidence="1" id="KW-0547">Nucleotide-binding</keyword>
<dbReference type="InterPro" id="IPR003439">
    <property type="entry name" value="ABC_transporter-like_ATP-bd"/>
</dbReference>
<dbReference type="GO" id="GO:0016887">
    <property type="term" value="F:ATP hydrolysis activity"/>
    <property type="evidence" value="ECO:0007669"/>
    <property type="project" value="InterPro"/>
</dbReference>
<dbReference type="InterPro" id="IPR003593">
    <property type="entry name" value="AAA+_ATPase"/>
</dbReference>
<evidence type="ECO:0000313" key="4">
    <source>
        <dbReference type="EMBL" id="KAE9399704.1"/>
    </source>
</evidence>
<dbReference type="InterPro" id="IPR039421">
    <property type="entry name" value="Type_1_exporter"/>
</dbReference>
<dbReference type="InterPro" id="IPR027417">
    <property type="entry name" value="P-loop_NTPase"/>
</dbReference>
<dbReference type="PROSITE" id="PS50893">
    <property type="entry name" value="ABC_TRANSPORTER_2"/>
    <property type="match status" value="1"/>
</dbReference>
<accession>A0A6A4HRP3</accession>
<dbReference type="EMBL" id="ML769466">
    <property type="protein sequence ID" value="KAE9399704.1"/>
    <property type="molecule type" value="Genomic_DNA"/>
</dbReference>
<dbReference type="Gene3D" id="3.40.50.300">
    <property type="entry name" value="P-loop containing nucleotide triphosphate hydrolases"/>
    <property type="match status" value="1"/>
</dbReference>
<gene>
    <name evidence="4" type="ORF">BT96DRAFT_683842</name>
</gene>